<accession>E2A3K8</accession>
<dbReference type="AlphaFoldDB" id="E2A3K8"/>
<dbReference type="STRING" id="104421.E2A3K8"/>
<dbReference type="OrthoDB" id="6159439at2759"/>
<keyword evidence="3" id="KW-1185">Reference proteome</keyword>
<reference evidence="2 3" key="1">
    <citation type="journal article" date="2010" name="Science">
        <title>Genomic comparison of the ants Camponotus floridanus and Harpegnathos saltator.</title>
        <authorList>
            <person name="Bonasio R."/>
            <person name="Zhang G."/>
            <person name="Ye C."/>
            <person name="Mutti N.S."/>
            <person name="Fang X."/>
            <person name="Qin N."/>
            <person name="Donahue G."/>
            <person name="Yang P."/>
            <person name="Li Q."/>
            <person name="Li C."/>
            <person name="Zhang P."/>
            <person name="Huang Z."/>
            <person name="Berger S.L."/>
            <person name="Reinberg D."/>
            <person name="Wang J."/>
            <person name="Liebig J."/>
        </authorList>
    </citation>
    <scope>NUCLEOTIDE SEQUENCE [LARGE SCALE GENOMIC DNA]</scope>
    <source>
        <strain evidence="3">C129</strain>
    </source>
</reference>
<name>E2A3K8_CAMFO</name>
<organism evidence="3">
    <name type="scientific">Camponotus floridanus</name>
    <name type="common">Florida carpenter ant</name>
    <dbReference type="NCBI Taxonomy" id="104421"/>
    <lineage>
        <taxon>Eukaryota</taxon>
        <taxon>Metazoa</taxon>
        <taxon>Ecdysozoa</taxon>
        <taxon>Arthropoda</taxon>
        <taxon>Hexapoda</taxon>
        <taxon>Insecta</taxon>
        <taxon>Pterygota</taxon>
        <taxon>Neoptera</taxon>
        <taxon>Endopterygota</taxon>
        <taxon>Hymenoptera</taxon>
        <taxon>Apocrita</taxon>
        <taxon>Aculeata</taxon>
        <taxon>Formicoidea</taxon>
        <taxon>Formicidae</taxon>
        <taxon>Formicinae</taxon>
        <taxon>Camponotus</taxon>
    </lineage>
</organism>
<dbReference type="EMBL" id="GL436444">
    <property type="protein sequence ID" value="EFN71990.1"/>
    <property type="molecule type" value="Genomic_DNA"/>
</dbReference>
<dbReference type="OMA" id="MSAPQIH"/>
<protein>
    <submittedName>
        <fullName evidence="2">Uncharacterized protein</fullName>
    </submittedName>
</protein>
<evidence type="ECO:0000313" key="3">
    <source>
        <dbReference type="Proteomes" id="UP000000311"/>
    </source>
</evidence>
<evidence type="ECO:0000256" key="1">
    <source>
        <dbReference type="SAM" id="MobiDB-lite"/>
    </source>
</evidence>
<proteinExistence type="predicted"/>
<dbReference type="Proteomes" id="UP000000311">
    <property type="component" value="Unassembled WGS sequence"/>
</dbReference>
<gene>
    <name evidence="2" type="ORF">EAG_07900</name>
</gene>
<dbReference type="InParanoid" id="E2A3K8"/>
<evidence type="ECO:0000313" key="2">
    <source>
        <dbReference type="EMBL" id="EFN71990.1"/>
    </source>
</evidence>
<sequence length="262" mass="29766">MEDDKRSETSPKPSQPTPFSIADILSRRTSCADSKRCDLEKIQAVVSAPIRKHNRDYERVTENEQFDGNYDHDQMIHYPRLPTPELSMAHELDILRRNLAQANLSNFGNIPHLTQGSFKHHLETLENLTAYQPVKEPMETSHRQQDEALDMSKNKYKTKRRQQQELGALVNSGSARRVAVRVLVHPDEHLRGLPLRGSGQLPGQMPSPQIHPANKALGGFPYYCLPYHPLLCPPLHATHVQVQSPIAPDFDPNQISKIKNEK</sequence>
<feature type="region of interest" description="Disordered" evidence="1">
    <location>
        <begin position="1"/>
        <end position="24"/>
    </location>
</feature>